<name>C2BEM1_9FIRM</name>
<dbReference type="Proteomes" id="UP000005984">
    <property type="component" value="Unassembled WGS sequence"/>
</dbReference>
<dbReference type="STRING" id="525254.HMPREF0072_0791"/>
<reference evidence="1 2" key="1">
    <citation type="submission" date="2008-10" db="EMBL/GenBank/DDBJ databases">
        <authorList>
            <person name="Qin X."/>
            <person name="Bachman B."/>
            <person name="Battles P."/>
            <person name="Bell A."/>
            <person name="Bess C."/>
            <person name="Bickham C."/>
            <person name="Chaboub L."/>
            <person name="Chen D."/>
            <person name="Coyle M."/>
            <person name="Deiros D.R."/>
            <person name="Dinh H."/>
            <person name="Forbes L."/>
            <person name="Fowler G."/>
            <person name="Francisco L."/>
            <person name="Fu Q."/>
            <person name="Gubbala S."/>
            <person name="Hale W."/>
            <person name="Han Y."/>
            <person name="Hemphill L."/>
            <person name="Highlander S.K."/>
            <person name="Hirani K."/>
            <person name="Hogues M."/>
            <person name="Jackson L."/>
            <person name="Jakkamsetti A."/>
            <person name="Javaid M."/>
            <person name="Jiang H."/>
            <person name="Korchina V."/>
            <person name="Kovar C."/>
            <person name="Lara F."/>
            <person name="Lee S."/>
            <person name="Mata R."/>
            <person name="Mathew T."/>
            <person name="Moen C."/>
            <person name="Morales K."/>
            <person name="Munidasa M."/>
            <person name="Nazareth L."/>
            <person name="Ngo R."/>
            <person name="Nguyen L."/>
            <person name="Okwuonu G."/>
            <person name="Ongeri F."/>
            <person name="Patil S."/>
            <person name="Petrosino J."/>
            <person name="Pham C."/>
            <person name="Pham P."/>
            <person name="Pu L.-L."/>
            <person name="Puazo M."/>
            <person name="Raj R."/>
            <person name="Reid J."/>
            <person name="Rouhana J."/>
            <person name="Saada N."/>
            <person name="Shang Y."/>
            <person name="Simmons D."/>
            <person name="Thornton R."/>
            <person name="Warren J."/>
            <person name="Weissenberger G."/>
            <person name="Zhang J."/>
            <person name="Zhang L."/>
            <person name="Zhou C."/>
            <person name="Zhu D."/>
            <person name="Muzny D."/>
            <person name="Worley K."/>
            <person name="Gibbs R."/>
        </authorList>
    </citation>
    <scope>NUCLEOTIDE SEQUENCE [LARGE SCALE GENOMIC DNA]</scope>
    <source>
        <strain evidence="1 2">ATCC 51172</strain>
    </source>
</reference>
<comment type="caution">
    <text evidence="1">The sequence shown here is derived from an EMBL/GenBank/DDBJ whole genome shotgun (WGS) entry which is preliminary data.</text>
</comment>
<gene>
    <name evidence="1" type="ORF">HMPREF0072_0791</name>
</gene>
<protein>
    <submittedName>
        <fullName evidence="1">Uncharacterized protein</fullName>
    </submittedName>
</protein>
<keyword evidence="2" id="KW-1185">Reference proteome</keyword>
<accession>C2BEM1</accession>
<dbReference type="AlphaFoldDB" id="C2BEM1"/>
<dbReference type="HOGENOM" id="CLU_3076151_0_0_9"/>
<dbReference type="EMBL" id="ABYO01000190">
    <property type="protein sequence ID" value="EEI86694.1"/>
    <property type="molecule type" value="Genomic_DNA"/>
</dbReference>
<organism evidence="1 2">
    <name type="scientific">Anaerococcus lactolyticus ATCC 51172</name>
    <dbReference type="NCBI Taxonomy" id="525254"/>
    <lineage>
        <taxon>Bacteria</taxon>
        <taxon>Bacillati</taxon>
        <taxon>Bacillota</taxon>
        <taxon>Tissierellia</taxon>
        <taxon>Tissierellales</taxon>
        <taxon>Peptoniphilaceae</taxon>
        <taxon>Anaerococcus</taxon>
    </lineage>
</organism>
<evidence type="ECO:0000313" key="1">
    <source>
        <dbReference type="EMBL" id="EEI86694.1"/>
    </source>
</evidence>
<proteinExistence type="predicted"/>
<sequence>MLGLLQDPHFQDHSVGGKDELLILVDKYLENFIIEINNFFDFRKMFGIYFYF</sequence>
<evidence type="ECO:0000313" key="2">
    <source>
        <dbReference type="Proteomes" id="UP000005984"/>
    </source>
</evidence>